<dbReference type="GO" id="GO:0035556">
    <property type="term" value="P:intracellular signal transduction"/>
    <property type="evidence" value="ECO:0007669"/>
    <property type="project" value="TreeGrafter"/>
</dbReference>
<evidence type="ECO:0000259" key="11">
    <source>
        <dbReference type="PROSITE" id="PS50011"/>
    </source>
</evidence>
<sequence length="774" mass="86737">MPAALKSSLDGSMTDSGELEQTAPPCLGKVPRDLLRNFPHTKRVGSYLVGKMINKGSFAKVMLGMHITTGEKVAIKVIDKKKARQDSYVLKNMKREPRIHQLIRHPNIVLLLETLETENCYYMAMELCGGGDLMDRICERKRLEEREVRRYTRQILSAVDHLHKHGIVHSFNILHIWIWFIRDLKIENFLLDEHNNIKIVDFGLSNTLKSDSLSLDLLNTQCGSPAYAAPELLAHRKYGPKVDVWSVGVSMFAMLTGTLPFTVEPFNIKQLHQKMVNGEISAIPSDISKAAVQFVLSLLEPEPEKRPTVKAAMQDKWLNEGFSKRLLQTVAYRNRLRPEDLNSGLMNYMTESLGYGLSDIIHTVISNKASAILASYHLLLKKLTRYQKVVKATKSPQSDASNERNSKHTRTERCRSQDRDARSGKKRPVTVRPRQPSPINRADSPRSLPVDTTNDIAILETQDRLIHKVSTFGEKEVLHISPPQCSCREGSATNLCDSAPCDAIVTADTSRDSQTMRTSNRQRDLRTTYSDKFQGLESEQQDDHKLEKLQTFYSEKGASRTNLESRAGQRIKDLLLAIEEKTFNARHIEPSAQTSPLPRLRHTGTLKVATARKVTWIGLTRHATPGTGSSPFLVNGSKPPLFPSQRQQALVIKNLRHGKEKRSAGGGGGIGVAGSAAKRNSVQLRTAIQQRRTTDLNLPMLPAALQNKSDKKTDILRMDFGFLRVQLEVRSTLDCQHLALTPREITTIHRSSPISNDVHALLSALSRVAQRAPA</sequence>
<evidence type="ECO:0000256" key="1">
    <source>
        <dbReference type="ARBA" id="ARBA00006234"/>
    </source>
</evidence>
<dbReference type="AlphaFoldDB" id="A0A5A9NDT4"/>
<dbReference type="Gene3D" id="1.10.510.10">
    <property type="entry name" value="Transferase(Phosphotransferase) domain 1"/>
    <property type="match status" value="1"/>
</dbReference>
<evidence type="ECO:0000256" key="4">
    <source>
        <dbReference type="ARBA" id="ARBA00022679"/>
    </source>
</evidence>
<proteinExistence type="inferred from homology"/>
<dbReference type="SMART" id="SM00220">
    <property type="entry name" value="S_TKc"/>
    <property type="match status" value="1"/>
</dbReference>
<comment type="caution">
    <text evidence="12">The sequence shown here is derived from an EMBL/GenBank/DDBJ whole genome shotgun (WGS) entry which is preliminary data.</text>
</comment>
<name>A0A5A9NDT4_9TELE</name>
<dbReference type="PROSITE" id="PS50011">
    <property type="entry name" value="PROTEIN_KINASE_DOM"/>
    <property type="match status" value="1"/>
</dbReference>
<evidence type="ECO:0000256" key="10">
    <source>
        <dbReference type="SAM" id="MobiDB-lite"/>
    </source>
</evidence>
<comment type="catalytic activity">
    <reaction evidence="9">
        <text>L-seryl-[protein] + ATP = O-phospho-L-seryl-[protein] + ADP + H(+)</text>
        <dbReference type="Rhea" id="RHEA:17989"/>
        <dbReference type="Rhea" id="RHEA-COMP:9863"/>
        <dbReference type="Rhea" id="RHEA-COMP:11604"/>
        <dbReference type="ChEBI" id="CHEBI:15378"/>
        <dbReference type="ChEBI" id="CHEBI:29999"/>
        <dbReference type="ChEBI" id="CHEBI:30616"/>
        <dbReference type="ChEBI" id="CHEBI:83421"/>
        <dbReference type="ChEBI" id="CHEBI:456216"/>
        <dbReference type="EC" id="2.7.11.1"/>
    </reaction>
</comment>
<comment type="catalytic activity">
    <reaction evidence="8">
        <text>L-threonyl-[protein] + ATP = O-phospho-L-threonyl-[protein] + ADP + H(+)</text>
        <dbReference type="Rhea" id="RHEA:46608"/>
        <dbReference type="Rhea" id="RHEA-COMP:11060"/>
        <dbReference type="Rhea" id="RHEA-COMP:11605"/>
        <dbReference type="ChEBI" id="CHEBI:15378"/>
        <dbReference type="ChEBI" id="CHEBI:30013"/>
        <dbReference type="ChEBI" id="CHEBI:30616"/>
        <dbReference type="ChEBI" id="CHEBI:61977"/>
        <dbReference type="ChEBI" id="CHEBI:456216"/>
        <dbReference type="EC" id="2.7.11.1"/>
    </reaction>
</comment>
<dbReference type="EC" id="2.7.11.1" evidence="2"/>
<evidence type="ECO:0000256" key="3">
    <source>
        <dbReference type="ARBA" id="ARBA00022527"/>
    </source>
</evidence>
<dbReference type="GO" id="GO:0005524">
    <property type="term" value="F:ATP binding"/>
    <property type="evidence" value="ECO:0007669"/>
    <property type="project" value="UniProtKB-KW"/>
</dbReference>
<keyword evidence="6 12" id="KW-0418">Kinase</keyword>
<evidence type="ECO:0000256" key="6">
    <source>
        <dbReference type="ARBA" id="ARBA00022777"/>
    </source>
</evidence>
<dbReference type="InterPro" id="IPR000719">
    <property type="entry name" value="Prot_kinase_dom"/>
</dbReference>
<accession>A0A5A9NDT4</accession>
<feature type="region of interest" description="Disordered" evidence="10">
    <location>
        <begin position="391"/>
        <end position="450"/>
    </location>
</feature>
<feature type="compositionally biased region" description="Basic and acidic residues" evidence="10">
    <location>
        <begin position="401"/>
        <end position="423"/>
    </location>
</feature>
<dbReference type="FunFam" id="1.10.510.10:FF:000391">
    <property type="entry name" value="Hormonally up-regulated neu tumor-associated kinase"/>
    <property type="match status" value="1"/>
</dbReference>
<evidence type="ECO:0000256" key="2">
    <source>
        <dbReference type="ARBA" id="ARBA00012513"/>
    </source>
</evidence>
<dbReference type="PANTHER" id="PTHR24346:SF101">
    <property type="entry name" value="PROTEIN KINASE DOMAIN-CONTAINING PROTEIN"/>
    <property type="match status" value="1"/>
</dbReference>
<dbReference type="GO" id="GO:0004674">
    <property type="term" value="F:protein serine/threonine kinase activity"/>
    <property type="evidence" value="ECO:0007669"/>
    <property type="project" value="UniProtKB-KW"/>
</dbReference>
<feature type="region of interest" description="Disordered" evidence="10">
    <location>
        <begin position="1"/>
        <end position="25"/>
    </location>
</feature>
<evidence type="ECO:0000256" key="7">
    <source>
        <dbReference type="ARBA" id="ARBA00022840"/>
    </source>
</evidence>
<keyword evidence="5" id="KW-0547">Nucleotide-binding</keyword>
<evidence type="ECO:0000313" key="12">
    <source>
        <dbReference type="EMBL" id="KAA0707226.1"/>
    </source>
</evidence>
<keyword evidence="3" id="KW-0723">Serine/threonine-protein kinase</keyword>
<organism evidence="12 13">
    <name type="scientific">Triplophysa tibetana</name>
    <dbReference type="NCBI Taxonomy" id="1572043"/>
    <lineage>
        <taxon>Eukaryota</taxon>
        <taxon>Metazoa</taxon>
        <taxon>Chordata</taxon>
        <taxon>Craniata</taxon>
        <taxon>Vertebrata</taxon>
        <taxon>Euteleostomi</taxon>
        <taxon>Actinopterygii</taxon>
        <taxon>Neopterygii</taxon>
        <taxon>Teleostei</taxon>
        <taxon>Ostariophysi</taxon>
        <taxon>Cypriniformes</taxon>
        <taxon>Nemacheilidae</taxon>
        <taxon>Triplophysa</taxon>
    </lineage>
</organism>
<evidence type="ECO:0000256" key="8">
    <source>
        <dbReference type="ARBA" id="ARBA00047899"/>
    </source>
</evidence>
<protein>
    <recommendedName>
        <fullName evidence="2">non-specific serine/threonine protein kinase</fullName>
        <ecNumber evidence="2">2.7.11.1</ecNumber>
    </recommendedName>
</protein>
<dbReference type="EMBL" id="SOYY01000020">
    <property type="protein sequence ID" value="KAA0707226.1"/>
    <property type="molecule type" value="Genomic_DNA"/>
</dbReference>
<evidence type="ECO:0000256" key="9">
    <source>
        <dbReference type="ARBA" id="ARBA00048679"/>
    </source>
</evidence>
<gene>
    <name evidence="12" type="ORF">E1301_Tti002547</name>
</gene>
<dbReference type="GO" id="GO:0005737">
    <property type="term" value="C:cytoplasm"/>
    <property type="evidence" value="ECO:0007669"/>
    <property type="project" value="TreeGrafter"/>
</dbReference>
<keyword evidence="13" id="KW-1185">Reference proteome</keyword>
<evidence type="ECO:0000256" key="5">
    <source>
        <dbReference type="ARBA" id="ARBA00022741"/>
    </source>
</evidence>
<evidence type="ECO:0000313" key="13">
    <source>
        <dbReference type="Proteomes" id="UP000324632"/>
    </source>
</evidence>
<dbReference type="InterPro" id="IPR011009">
    <property type="entry name" value="Kinase-like_dom_sf"/>
</dbReference>
<dbReference type="SUPFAM" id="SSF56112">
    <property type="entry name" value="Protein kinase-like (PK-like)"/>
    <property type="match status" value="1"/>
</dbReference>
<comment type="similarity">
    <text evidence="1">Belongs to the protein kinase superfamily. CAMK Ser/Thr protein kinase family. SNF1 subfamily.</text>
</comment>
<reference evidence="12 13" key="1">
    <citation type="journal article" date="2019" name="Mol. Ecol. Resour.">
        <title>Chromosome-level genome assembly of Triplophysa tibetana, a fish adapted to the harsh high-altitude environment of the Tibetan Plateau.</title>
        <authorList>
            <person name="Yang X."/>
            <person name="Liu H."/>
            <person name="Ma Z."/>
            <person name="Zou Y."/>
            <person name="Zou M."/>
            <person name="Mao Y."/>
            <person name="Li X."/>
            <person name="Wang H."/>
            <person name="Chen T."/>
            <person name="Wang W."/>
            <person name="Yang R."/>
        </authorList>
    </citation>
    <scope>NUCLEOTIDE SEQUENCE [LARGE SCALE GENOMIC DNA]</scope>
    <source>
        <strain evidence="12">TTIB1903HZAU</strain>
        <tissue evidence="12">Muscle</tissue>
    </source>
</reference>
<dbReference type="PANTHER" id="PTHR24346">
    <property type="entry name" value="MAP/MICROTUBULE AFFINITY-REGULATING KINASE"/>
    <property type="match status" value="1"/>
</dbReference>
<dbReference type="Proteomes" id="UP000324632">
    <property type="component" value="Chromosome 20"/>
</dbReference>
<keyword evidence="7" id="KW-0067">ATP-binding</keyword>
<dbReference type="FunFam" id="3.30.200.20:FF:000003">
    <property type="entry name" value="Non-specific serine/threonine protein kinase"/>
    <property type="match status" value="1"/>
</dbReference>
<dbReference type="Pfam" id="PF00069">
    <property type="entry name" value="Pkinase"/>
    <property type="match status" value="1"/>
</dbReference>
<keyword evidence="4" id="KW-0808">Transferase</keyword>
<feature type="domain" description="Protein kinase" evidence="11">
    <location>
        <begin position="47"/>
        <end position="318"/>
    </location>
</feature>